<dbReference type="InterPro" id="IPR019557">
    <property type="entry name" value="AminoTfrase-like_pln_mobile"/>
</dbReference>
<dbReference type="PANTHER" id="PTHR46033:SF8">
    <property type="entry name" value="PROTEIN MAINTENANCE OF MERISTEMS-LIKE"/>
    <property type="match status" value="1"/>
</dbReference>
<comment type="caution">
    <text evidence="2">The sequence shown here is derived from an EMBL/GenBank/DDBJ whole genome shotgun (WGS) entry which is preliminary data.</text>
</comment>
<protein>
    <recommendedName>
        <fullName evidence="1">Aminotransferase-like plant mobile domain-containing protein</fullName>
    </recommendedName>
</protein>
<evidence type="ECO:0000313" key="3">
    <source>
        <dbReference type="Proteomes" id="UP000828251"/>
    </source>
</evidence>
<name>A0A9D3UF74_9ROSI</name>
<feature type="non-terminal residue" evidence="2">
    <location>
        <position position="1"/>
    </location>
</feature>
<dbReference type="AlphaFoldDB" id="A0A9D3UF74"/>
<evidence type="ECO:0000313" key="2">
    <source>
        <dbReference type="EMBL" id="KAH1039406.1"/>
    </source>
</evidence>
<dbReference type="EMBL" id="JAIQCV010000012">
    <property type="protein sequence ID" value="KAH1039406.1"/>
    <property type="molecule type" value="Genomic_DNA"/>
</dbReference>
<dbReference type="PANTHER" id="PTHR46033">
    <property type="entry name" value="PROTEIN MAIN-LIKE 2"/>
    <property type="match status" value="1"/>
</dbReference>
<dbReference type="InterPro" id="IPR044824">
    <property type="entry name" value="MAIN-like"/>
</dbReference>
<dbReference type="Proteomes" id="UP000828251">
    <property type="component" value="Unassembled WGS sequence"/>
</dbReference>
<gene>
    <name evidence="2" type="ORF">J1N35_041149</name>
</gene>
<reference evidence="2 3" key="1">
    <citation type="journal article" date="2021" name="Plant Biotechnol. J.">
        <title>Multi-omics assisted identification of the key and species-specific regulatory components of drought-tolerant mechanisms in Gossypium stocksii.</title>
        <authorList>
            <person name="Yu D."/>
            <person name="Ke L."/>
            <person name="Zhang D."/>
            <person name="Wu Y."/>
            <person name="Sun Y."/>
            <person name="Mei J."/>
            <person name="Sun J."/>
            <person name="Sun Y."/>
        </authorList>
    </citation>
    <scope>NUCLEOTIDE SEQUENCE [LARGE SCALE GENOMIC DNA]</scope>
    <source>
        <strain evidence="3">cv. E1</strain>
        <tissue evidence="2">Leaf</tissue>
    </source>
</reference>
<accession>A0A9D3UF74</accession>
<feature type="domain" description="Aminotransferase-like plant mobile" evidence="1">
    <location>
        <begin position="1"/>
        <end position="62"/>
    </location>
</feature>
<keyword evidence="3" id="KW-1185">Reference proteome</keyword>
<evidence type="ECO:0000259" key="1">
    <source>
        <dbReference type="Pfam" id="PF10536"/>
    </source>
</evidence>
<proteinExistence type="predicted"/>
<dbReference type="GO" id="GO:0010073">
    <property type="term" value="P:meristem maintenance"/>
    <property type="evidence" value="ECO:0007669"/>
    <property type="project" value="InterPro"/>
</dbReference>
<organism evidence="2 3">
    <name type="scientific">Gossypium stocksii</name>
    <dbReference type="NCBI Taxonomy" id="47602"/>
    <lineage>
        <taxon>Eukaryota</taxon>
        <taxon>Viridiplantae</taxon>
        <taxon>Streptophyta</taxon>
        <taxon>Embryophyta</taxon>
        <taxon>Tracheophyta</taxon>
        <taxon>Spermatophyta</taxon>
        <taxon>Magnoliopsida</taxon>
        <taxon>eudicotyledons</taxon>
        <taxon>Gunneridae</taxon>
        <taxon>Pentapetalae</taxon>
        <taxon>rosids</taxon>
        <taxon>malvids</taxon>
        <taxon>Malvales</taxon>
        <taxon>Malvaceae</taxon>
        <taxon>Malvoideae</taxon>
        <taxon>Gossypium</taxon>
    </lineage>
</organism>
<dbReference type="OrthoDB" id="593744at2759"/>
<dbReference type="Pfam" id="PF10536">
    <property type="entry name" value="PMD"/>
    <property type="match status" value="1"/>
</dbReference>
<sequence length="76" mass="8941">KIHLMYLPLFVDFQVTHSYNWGLSVLAMLYCELFQVTKHDTQDICGCQILLQSWALYKMPFLASLSHQQYVFPLVN</sequence>
<feature type="non-terminal residue" evidence="2">
    <location>
        <position position="76"/>
    </location>
</feature>